<name>A0ABU7VSW6_9BACL</name>
<keyword evidence="8" id="KW-1185">Reference proteome</keyword>
<dbReference type="PANTHER" id="PTHR40088:SF2">
    <property type="entry name" value="SECRETED SUGAR HYDROLASE"/>
    <property type="match status" value="1"/>
</dbReference>
<evidence type="ECO:0000256" key="1">
    <source>
        <dbReference type="ARBA" id="ARBA00004613"/>
    </source>
</evidence>
<dbReference type="SMART" id="SM00710">
    <property type="entry name" value="PbH1"/>
    <property type="match status" value="6"/>
</dbReference>
<organism evidence="7 8">
    <name type="scientific">Paenibacillus haidiansis</name>
    <dbReference type="NCBI Taxonomy" id="1574488"/>
    <lineage>
        <taxon>Bacteria</taxon>
        <taxon>Bacillati</taxon>
        <taxon>Bacillota</taxon>
        <taxon>Bacilli</taxon>
        <taxon>Bacillales</taxon>
        <taxon>Paenibacillaceae</taxon>
        <taxon>Paenibacillus</taxon>
    </lineage>
</organism>
<dbReference type="InterPro" id="IPR006626">
    <property type="entry name" value="PbH1"/>
</dbReference>
<comment type="subcellular location">
    <subcellularLocation>
        <location evidence="1">Secreted</location>
    </subcellularLocation>
</comment>
<dbReference type="InterPro" id="IPR059226">
    <property type="entry name" value="Choice_anch_Q_dom"/>
</dbReference>
<gene>
    <name evidence="7" type="ORF">V3851_13345</name>
</gene>
<sequence length="687" mass="72811">MRTLKRMLAGMLCAVLFLFTNNYTLLYMNGSNKVMAASGGSAYYVATTGNDNNPGTLSSPWKTLQKAAGSAKPGDTVYVRGGVYNEFVNFKVSGTATGPITFQNYEQEIPIVDGSGLSLAKNQALMLLSNVSYITISGFEIRNLSTSSSSYDPAGIRVKDGGSRIQLLNNNVHHIENTSKSGNGHGIHVLGNSSTAITDLIISGNQVHHLKTGKSESLTLSGNINGFSITGNKVYDNNNIGIELAGFYGACSGSCTDQTRNGTVAENIVYLIDSSDNIAYGTGIHAAGGIYADGARDIVIERNEVYNSDFGIELASEKKGKNTSGITVRNNYLHHNYGAGLIMGGASSSNGGSAQNTILNNTFIENDTLSQGYGDITLQWNNADNRFFNNILYSGSQKLSVNKINSSGSGNVFDYNLFYNSVGTAGSQWKWNGKSYSWLAAYKQATGNEEHGLYGNPLFANKAYSDIRLKAGSPAIDKGSPVSAGTYDLSGAARVQGSSLDIGAMEYAPSSTDPPTVPTDPTAPSSPGITVDGDAADWNGIAALATGTGKAQSLKAVKDAASLNVLVQGSELTAKGQLFFNTDSNANTGFKASYWKTSGADYLLENGRLYRYGGSNGTAWKWTLVKDYTKSSSYSVSDSILEAAVPLTDLGKLNQTSPVTIGYVWKDSNQNKLPASGNMLEAKDTLE</sequence>
<dbReference type="RefSeq" id="WP_331847030.1">
    <property type="nucleotide sequence ID" value="NZ_JAZHPZ010000005.1"/>
</dbReference>
<dbReference type="NCBIfam" id="NF041518">
    <property type="entry name" value="choice_anch_Q"/>
    <property type="match status" value="1"/>
</dbReference>
<keyword evidence="2" id="KW-0964">Secreted</keyword>
<dbReference type="EMBL" id="JAZHPZ010000005">
    <property type="protein sequence ID" value="MEF2966821.1"/>
    <property type="molecule type" value="Genomic_DNA"/>
</dbReference>
<dbReference type="InterPro" id="IPR052052">
    <property type="entry name" value="Polysaccharide_Lyase_9"/>
</dbReference>
<dbReference type="InterPro" id="IPR039448">
    <property type="entry name" value="Beta_helix"/>
</dbReference>
<dbReference type="SUPFAM" id="SSF51126">
    <property type="entry name" value="Pectin lyase-like"/>
    <property type="match status" value="1"/>
</dbReference>
<dbReference type="Proteomes" id="UP001306950">
    <property type="component" value="Unassembled WGS sequence"/>
</dbReference>
<feature type="domain" description="DUF1565" evidence="5">
    <location>
        <begin position="48"/>
        <end position="86"/>
    </location>
</feature>
<comment type="caution">
    <text evidence="7">The sequence shown here is derived from an EMBL/GenBank/DDBJ whole genome shotgun (WGS) entry which is preliminary data.</text>
</comment>
<evidence type="ECO:0000313" key="8">
    <source>
        <dbReference type="Proteomes" id="UP001306950"/>
    </source>
</evidence>
<proteinExistence type="predicted"/>
<feature type="domain" description="Right handed beta helix" evidence="6">
    <location>
        <begin position="155"/>
        <end position="363"/>
    </location>
</feature>
<evidence type="ECO:0000256" key="3">
    <source>
        <dbReference type="ARBA" id="ARBA00022729"/>
    </source>
</evidence>
<protein>
    <submittedName>
        <fullName evidence="7">Choice-of-anchor Q domain-containing protein</fullName>
    </submittedName>
</protein>
<feature type="compositionally biased region" description="Low complexity" evidence="4">
    <location>
        <begin position="508"/>
        <end position="527"/>
    </location>
</feature>
<evidence type="ECO:0000256" key="4">
    <source>
        <dbReference type="SAM" id="MobiDB-lite"/>
    </source>
</evidence>
<keyword evidence="3" id="KW-0732">Signal</keyword>
<evidence type="ECO:0000256" key="2">
    <source>
        <dbReference type="ARBA" id="ARBA00022525"/>
    </source>
</evidence>
<evidence type="ECO:0000259" key="5">
    <source>
        <dbReference type="Pfam" id="PF07602"/>
    </source>
</evidence>
<dbReference type="InterPro" id="IPR011459">
    <property type="entry name" value="DUF1565"/>
</dbReference>
<dbReference type="InterPro" id="IPR011050">
    <property type="entry name" value="Pectin_lyase_fold/virulence"/>
</dbReference>
<dbReference type="InterPro" id="IPR012334">
    <property type="entry name" value="Pectin_lyas_fold"/>
</dbReference>
<reference evidence="7 8" key="1">
    <citation type="submission" date="2024-02" db="EMBL/GenBank/DDBJ databases">
        <title>A nitrogen-fixing paenibacillus bacterium.</title>
        <authorList>
            <person name="Zhang W.L."/>
            <person name="Chen S.F."/>
        </authorList>
    </citation>
    <scope>NUCLEOTIDE SEQUENCE [LARGE SCALE GENOMIC DNA]</scope>
    <source>
        <strain evidence="7 8">M1</strain>
    </source>
</reference>
<dbReference type="PANTHER" id="PTHR40088">
    <property type="entry name" value="PECTATE LYASE (EUROFUNG)"/>
    <property type="match status" value="1"/>
</dbReference>
<dbReference type="Gene3D" id="2.160.20.10">
    <property type="entry name" value="Single-stranded right-handed beta-helix, Pectin lyase-like"/>
    <property type="match status" value="1"/>
</dbReference>
<evidence type="ECO:0000313" key="7">
    <source>
        <dbReference type="EMBL" id="MEF2966821.1"/>
    </source>
</evidence>
<dbReference type="Pfam" id="PF07602">
    <property type="entry name" value="DUF1565"/>
    <property type="match status" value="1"/>
</dbReference>
<evidence type="ECO:0000259" key="6">
    <source>
        <dbReference type="Pfam" id="PF13229"/>
    </source>
</evidence>
<feature type="region of interest" description="Disordered" evidence="4">
    <location>
        <begin position="508"/>
        <end position="528"/>
    </location>
</feature>
<accession>A0ABU7VSW6</accession>
<dbReference type="Pfam" id="PF13229">
    <property type="entry name" value="Beta_helix"/>
    <property type="match status" value="1"/>
</dbReference>